<proteinExistence type="predicted"/>
<evidence type="ECO:0000256" key="1">
    <source>
        <dbReference type="SAM" id="SignalP"/>
    </source>
</evidence>
<comment type="caution">
    <text evidence="2">The sequence shown here is derived from an EMBL/GenBank/DDBJ whole genome shotgun (WGS) entry which is preliminary data.</text>
</comment>
<gene>
    <name evidence="2" type="ORF">ACFFJ8_07880</name>
</gene>
<organism evidence="2 3">
    <name type="scientific">Paenibacillus mendelii</name>
    <dbReference type="NCBI Taxonomy" id="206163"/>
    <lineage>
        <taxon>Bacteria</taxon>
        <taxon>Bacillati</taxon>
        <taxon>Bacillota</taxon>
        <taxon>Bacilli</taxon>
        <taxon>Bacillales</taxon>
        <taxon>Paenibacillaceae</taxon>
        <taxon>Paenibacillus</taxon>
    </lineage>
</organism>
<sequence>MKKHIMLVAFMLALVACSGSEIPLPPEAKESKSACPEVILHLGGKCYSVPKSHNETIAWYEEKAKEEGWTFNVMTDDEPFSFMLTIEDKNATITFYRQPDEKSSGFLIKTESN</sequence>
<name>A0ABV6J640_9BACL</name>
<feature type="signal peptide" evidence="1">
    <location>
        <begin position="1"/>
        <end position="18"/>
    </location>
</feature>
<dbReference type="EMBL" id="JBHLVF010000010">
    <property type="protein sequence ID" value="MFC0391296.1"/>
    <property type="molecule type" value="Genomic_DNA"/>
</dbReference>
<evidence type="ECO:0008006" key="4">
    <source>
        <dbReference type="Google" id="ProtNLM"/>
    </source>
</evidence>
<evidence type="ECO:0000313" key="3">
    <source>
        <dbReference type="Proteomes" id="UP001589818"/>
    </source>
</evidence>
<dbReference type="RefSeq" id="WP_204818060.1">
    <property type="nucleotide sequence ID" value="NZ_JANHOF010000004.1"/>
</dbReference>
<reference evidence="2 3" key="1">
    <citation type="submission" date="2024-09" db="EMBL/GenBank/DDBJ databases">
        <authorList>
            <person name="Sun Q."/>
            <person name="Mori K."/>
        </authorList>
    </citation>
    <scope>NUCLEOTIDE SEQUENCE [LARGE SCALE GENOMIC DNA]</scope>
    <source>
        <strain evidence="2 3">CCM 4839</strain>
    </source>
</reference>
<protein>
    <recommendedName>
        <fullName evidence="4">Lipoprotein</fullName>
    </recommendedName>
</protein>
<keyword evidence="3" id="KW-1185">Reference proteome</keyword>
<dbReference type="Proteomes" id="UP001589818">
    <property type="component" value="Unassembled WGS sequence"/>
</dbReference>
<accession>A0ABV6J640</accession>
<keyword evidence="1" id="KW-0732">Signal</keyword>
<dbReference type="PROSITE" id="PS51257">
    <property type="entry name" value="PROKAR_LIPOPROTEIN"/>
    <property type="match status" value="1"/>
</dbReference>
<feature type="chain" id="PRO_5045533716" description="Lipoprotein" evidence="1">
    <location>
        <begin position="19"/>
        <end position="113"/>
    </location>
</feature>
<evidence type="ECO:0000313" key="2">
    <source>
        <dbReference type="EMBL" id="MFC0391296.1"/>
    </source>
</evidence>